<feature type="transmembrane region" description="Helical" evidence="2">
    <location>
        <begin position="30"/>
        <end position="52"/>
    </location>
</feature>
<dbReference type="GO" id="GO:0034220">
    <property type="term" value="P:monoatomic ion transmembrane transport"/>
    <property type="evidence" value="ECO:0007669"/>
    <property type="project" value="UniProtKB-KW"/>
</dbReference>
<keyword evidence="3" id="KW-0407">Ion channel</keyword>
<keyword evidence="2" id="KW-1133">Transmembrane helix</keyword>
<keyword evidence="4" id="KW-1185">Reference proteome</keyword>
<keyword evidence="2" id="KW-0472">Membrane</keyword>
<name>A0A8X6KV91_TRICU</name>
<protein>
    <submittedName>
        <fullName evidence="3">Potassium channel subfamily K member 5</fullName>
    </submittedName>
</protein>
<dbReference type="AlphaFoldDB" id="A0A8X6KV91"/>
<dbReference type="Proteomes" id="UP000887116">
    <property type="component" value="Unassembled WGS sequence"/>
</dbReference>
<comment type="caution">
    <text evidence="3">The sequence shown here is derived from an EMBL/GenBank/DDBJ whole genome shotgun (WGS) entry which is preliminary data.</text>
</comment>
<sequence>MWVAILGQSMLPIRVNDEKMFPGQTIARNVYYFVYKIVLLIWMIHGLAFFSMTVDALCQVCKRFCLFSITYNWKTKKLSIFRVLIDIEKLDLHFRLLKSARVKHKEGVYHFKGKSERVKDYKQNHLRKLEEIAITLRGLILEELRRRGNKEIEDSFPSKERQETEHSYSSIRFSRDKDINSFSLK</sequence>
<feature type="compositionally biased region" description="Basic and acidic residues" evidence="1">
    <location>
        <begin position="152"/>
        <end position="166"/>
    </location>
</feature>
<keyword evidence="3" id="KW-0406">Ion transport</keyword>
<reference evidence="3" key="1">
    <citation type="submission" date="2020-07" db="EMBL/GenBank/DDBJ databases">
        <title>Multicomponent nature underlies the extraordinary mechanical properties of spider dragline silk.</title>
        <authorList>
            <person name="Kono N."/>
            <person name="Nakamura H."/>
            <person name="Mori M."/>
            <person name="Yoshida Y."/>
            <person name="Ohtoshi R."/>
            <person name="Malay A.D."/>
            <person name="Moran D.A.P."/>
            <person name="Tomita M."/>
            <person name="Numata K."/>
            <person name="Arakawa K."/>
        </authorList>
    </citation>
    <scope>NUCLEOTIDE SEQUENCE</scope>
</reference>
<organism evidence="3 4">
    <name type="scientific">Trichonephila clavata</name>
    <name type="common">Joro spider</name>
    <name type="synonym">Nephila clavata</name>
    <dbReference type="NCBI Taxonomy" id="2740835"/>
    <lineage>
        <taxon>Eukaryota</taxon>
        <taxon>Metazoa</taxon>
        <taxon>Ecdysozoa</taxon>
        <taxon>Arthropoda</taxon>
        <taxon>Chelicerata</taxon>
        <taxon>Arachnida</taxon>
        <taxon>Araneae</taxon>
        <taxon>Araneomorphae</taxon>
        <taxon>Entelegynae</taxon>
        <taxon>Araneoidea</taxon>
        <taxon>Nephilidae</taxon>
        <taxon>Trichonephila</taxon>
    </lineage>
</organism>
<gene>
    <name evidence="3" type="primary">KCNK5</name>
    <name evidence="3" type="ORF">TNCT_56281</name>
</gene>
<dbReference type="EMBL" id="BMAO01022901">
    <property type="protein sequence ID" value="GFQ85381.1"/>
    <property type="molecule type" value="Genomic_DNA"/>
</dbReference>
<feature type="region of interest" description="Disordered" evidence="1">
    <location>
        <begin position="152"/>
        <end position="172"/>
    </location>
</feature>
<dbReference type="OrthoDB" id="297496at2759"/>
<evidence type="ECO:0000313" key="4">
    <source>
        <dbReference type="Proteomes" id="UP000887116"/>
    </source>
</evidence>
<evidence type="ECO:0000313" key="3">
    <source>
        <dbReference type="EMBL" id="GFQ85381.1"/>
    </source>
</evidence>
<proteinExistence type="predicted"/>
<keyword evidence="2" id="KW-0812">Transmembrane</keyword>
<evidence type="ECO:0000256" key="1">
    <source>
        <dbReference type="SAM" id="MobiDB-lite"/>
    </source>
</evidence>
<evidence type="ECO:0000256" key="2">
    <source>
        <dbReference type="SAM" id="Phobius"/>
    </source>
</evidence>
<accession>A0A8X6KV91</accession>
<keyword evidence="3" id="KW-0813">Transport</keyword>